<evidence type="ECO:0000259" key="1">
    <source>
        <dbReference type="Pfam" id="PF05257"/>
    </source>
</evidence>
<sequence>MASAAGMLAEARKSLGMSGRPNTITREYASRHGDEFLRAAWCDMAVTYWARHSGNAKAVLPSGDRAYTVWHAQDFQKIDQWYSGTTANVDKARPGDIVFFDWGESNSVGAIDHVGVVEKVLGGGRLQTIEGNTSDQCLRRVRSSAAIAGLGRPDYQEDDMPLSNEDLQKIRDIVWNTDTAPAPGGSAAGNPTWRHVNIVRDTYSSVQQVKAAVAALAAQSPAGAQPAIAQSVLAGLPPEAVVDAVAALPPENAQKILDGLRDRLGY</sequence>
<dbReference type="Pfam" id="PF05257">
    <property type="entry name" value="CHAP"/>
    <property type="match status" value="1"/>
</dbReference>
<dbReference type="RefSeq" id="WP_344594539.1">
    <property type="nucleotide sequence ID" value="NZ_BAAARW010000026.1"/>
</dbReference>
<dbReference type="Gene3D" id="3.90.1720.60">
    <property type="match status" value="1"/>
</dbReference>
<evidence type="ECO:0000313" key="3">
    <source>
        <dbReference type="Proteomes" id="UP001501231"/>
    </source>
</evidence>
<proteinExistence type="predicted"/>
<gene>
    <name evidence="2" type="ORF">GCM10010191_67810</name>
</gene>
<dbReference type="InterPro" id="IPR038765">
    <property type="entry name" value="Papain-like_cys_pep_sf"/>
</dbReference>
<evidence type="ECO:0000313" key="2">
    <source>
        <dbReference type="EMBL" id="GAA2441969.1"/>
    </source>
</evidence>
<comment type="caution">
    <text evidence="2">The sequence shown here is derived from an EMBL/GenBank/DDBJ whole genome shotgun (WGS) entry which is preliminary data.</text>
</comment>
<protein>
    <recommendedName>
        <fullName evidence="1">Peptidase C51 domain-containing protein</fullName>
    </recommendedName>
</protein>
<name>A0ABN3JZJ7_9ACTN</name>
<keyword evidence="3" id="KW-1185">Reference proteome</keyword>
<dbReference type="InterPro" id="IPR007921">
    <property type="entry name" value="CHAP_dom"/>
</dbReference>
<dbReference type="Proteomes" id="UP001501231">
    <property type="component" value="Unassembled WGS sequence"/>
</dbReference>
<feature type="domain" description="Peptidase C51" evidence="1">
    <location>
        <begin position="40"/>
        <end position="132"/>
    </location>
</feature>
<dbReference type="SUPFAM" id="SSF54001">
    <property type="entry name" value="Cysteine proteinases"/>
    <property type="match status" value="1"/>
</dbReference>
<accession>A0ABN3JZJ7</accession>
<organism evidence="2 3">
    <name type="scientific">Actinomadura vinacea</name>
    <dbReference type="NCBI Taxonomy" id="115336"/>
    <lineage>
        <taxon>Bacteria</taxon>
        <taxon>Bacillati</taxon>
        <taxon>Actinomycetota</taxon>
        <taxon>Actinomycetes</taxon>
        <taxon>Streptosporangiales</taxon>
        <taxon>Thermomonosporaceae</taxon>
        <taxon>Actinomadura</taxon>
    </lineage>
</organism>
<dbReference type="EMBL" id="BAAARW010000026">
    <property type="protein sequence ID" value="GAA2441969.1"/>
    <property type="molecule type" value="Genomic_DNA"/>
</dbReference>
<reference evidence="2 3" key="1">
    <citation type="journal article" date="2019" name="Int. J. Syst. Evol. Microbiol.">
        <title>The Global Catalogue of Microorganisms (GCM) 10K type strain sequencing project: providing services to taxonomists for standard genome sequencing and annotation.</title>
        <authorList>
            <consortium name="The Broad Institute Genomics Platform"/>
            <consortium name="The Broad Institute Genome Sequencing Center for Infectious Disease"/>
            <person name="Wu L."/>
            <person name="Ma J."/>
        </authorList>
    </citation>
    <scope>NUCLEOTIDE SEQUENCE [LARGE SCALE GENOMIC DNA]</scope>
    <source>
        <strain evidence="2 3">JCM 3325</strain>
    </source>
</reference>